<feature type="transmembrane region" description="Helical" evidence="6">
    <location>
        <begin position="103"/>
        <end position="121"/>
    </location>
</feature>
<feature type="transmembrane region" description="Helical" evidence="6">
    <location>
        <begin position="203"/>
        <end position="225"/>
    </location>
</feature>
<reference evidence="8 9" key="1">
    <citation type="submission" date="2014-04" db="EMBL/GenBank/DDBJ databases">
        <title>Evolutionary Origins and Diversification of the Mycorrhizal Mutualists.</title>
        <authorList>
            <consortium name="DOE Joint Genome Institute"/>
            <consortium name="Mycorrhizal Genomics Consortium"/>
            <person name="Kohler A."/>
            <person name="Kuo A."/>
            <person name="Nagy L.G."/>
            <person name="Floudas D."/>
            <person name="Copeland A."/>
            <person name="Barry K.W."/>
            <person name="Cichocki N."/>
            <person name="Veneault-Fourrey C."/>
            <person name="LaButti K."/>
            <person name="Lindquist E.A."/>
            <person name="Lipzen A."/>
            <person name="Lundell T."/>
            <person name="Morin E."/>
            <person name="Murat C."/>
            <person name="Riley R."/>
            <person name="Ohm R."/>
            <person name="Sun H."/>
            <person name="Tunlid A."/>
            <person name="Henrissat B."/>
            <person name="Grigoriev I.V."/>
            <person name="Hibbett D.S."/>
            <person name="Martin F."/>
        </authorList>
    </citation>
    <scope>NUCLEOTIDE SEQUENCE [LARGE SCALE GENOMIC DNA]</scope>
    <source>
        <strain evidence="8 9">Koide BX008</strain>
    </source>
</reference>
<accession>A0A0C2SAK8</accession>
<dbReference type="EMBL" id="KN818308">
    <property type="protein sequence ID" value="KIL59855.1"/>
    <property type="molecule type" value="Genomic_DNA"/>
</dbReference>
<dbReference type="HOGENOM" id="CLU_001265_54_6_1"/>
<dbReference type="InterPro" id="IPR036259">
    <property type="entry name" value="MFS_trans_sf"/>
</dbReference>
<feature type="transmembrane region" description="Helical" evidence="6">
    <location>
        <begin position="370"/>
        <end position="394"/>
    </location>
</feature>
<feature type="domain" description="Major facilitator superfamily (MFS) profile" evidence="7">
    <location>
        <begin position="30"/>
        <end position="465"/>
    </location>
</feature>
<feature type="transmembrane region" description="Helical" evidence="6">
    <location>
        <begin position="69"/>
        <end position="91"/>
    </location>
</feature>
<keyword evidence="2" id="KW-0813">Transport</keyword>
<dbReference type="InParanoid" id="A0A0C2SAK8"/>
<keyword evidence="5 6" id="KW-0472">Membrane</keyword>
<dbReference type="PANTHER" id="PTHR23504">
    <property type="entry name" value="MAJOR FACILITATOR SUPERFAMILY DOMAIN-CONTAINING PROTEIN 10"/>
    <property type="match status" value="1"/>
</dbReference>
<dbReference type="InterPro" id="IPR011701">
    <property type="entry name" value="MFS"/>
</dbReference>
<dbReference type="CDD" id="cd17330">
    <property type="entry name" value="MFS_SLC46_TetA_like"/>
    <property type="match status" value="1"/>
</dbReference>
<dbReference type="PANTHER" id="PTHR23504:SF15">
    <property type="entry name" value="MAJOR FACILITATOR SUPERFAMILY (MFS) PROFILE DOMAIN-CONTAINING PROTEIN"/>
    <property type="match status" value="1"/>
</dbReference>
<dbReference type="SUPFAM" id="SSF103473">
    <property type="entry name" value="MFS general substrate transporter"/>
    <property type="match status" value="1"/>
</dbReference>
<keyword evidence="9" id="KW-1185">Reference proteome</keyword>
<evidence type="ECO:0000256" key="4">
    <source>
        <dbReference type="ARBA" id="ARBA00022989"/>
    </source>
</evidence>
<evidence type="ECO:0000256" key="2">
    <source>
        <dbReference type="ARBA" id="ARBA00022448"/>
    </source>
</evidence>
<evidence type="ECO:0000313" key="9">
    <source>
        <dbReference type="Proteomes" id="UP000054549"/>
    </source>
</evidence>
<sequence length="468" mass="51191">MEYPIVDEETPLLTESSVKAVKRTPLPKFQLLILFTVLLSEPMASSSIFPYINQLIAELDITGGDPRKVGYYAGLIESLFFATQTITVLQWGRISDRIGRKPVLLVGLAGTAVSMTLFGLARTFWTLVMSRCLCGLLNGNVAVMKSMIGELTDSTNRPEGMVLIPVVWAIGGTIAPMMGGLLSRPHERFPSIFGSEFWKAYPYFLPSLASTIYSSFSFLIVFAFLKETLQKHRKVPSLASSCDSTVHTETDKPLPLRELLTYPVIVSGSNYVSLAFMEIFILALLTLFMATPVQYGGLSCSPAIIGYVFGTLGAYVGLFQMFFFAKTVRRFGERKVFLAGISTFLGFSLLLPLISAIARRNGVTWVVWSLLVFMLALFAITEMCFGCIFIYITASSPGKNSLGATNGIAQTTVSIARAIGPALSTSLFAVSLEKNLLGGYAVYVISFALSSLALLLALRLPEKMWDEN</sequence>
<dbReference type="InterPro" id="IPR001958">
    <property type="entry name" value="Tet-R_TetA/multi-R_MdtG-like"/>
</dbReference>
<dbReference type="Pfam" id="PF07690">
    <property type="entry name" value="MFS_1"/>
    <property type="match status" value="1"/>
</dbReference>
<dbReference type="OrthoDB" id="419616at2759"/>
<keyword evidence="3 6" id="KW-0812">Transmembrane</keyword>
<dbReference type="PRINTS" id="PR01035">
    <property type="entry name" value="TCRTETA"/>
</dbReference>
<dbReference type="GO" id="GO:0016020">
    <property type="term" value="C:membrane"/>
    <property type="evidence" value="ECO:0007669"/>
    <property type="project" value="UniProtKB-SubCell"/>
</dbReference>
<organism evidence="8 9">
    <name type="scientific">Amanita muscaria (strain Koide BX008)</name>
    <dbReference type="NCBI Taxonomy" id="946122"/>
    <lineage>
        <taxon>Eukaryota</taxon>
        <taxon>Fungi</taxon>
        <taxon>Dikarya</taxon>
        <taxon>Basidiomycota</taxon>
        <taxon>Agaricomycotina</taxon>
        <taxon>Agaricomycetes</taxon>
        <taxon>Agaricomycetidae</taxon>
        <taxon>Agaricales</taxon>
        <taxon>Pluteineae</taxon>
        <taxon>Amanitaceae</taxon>
        <taxon>Amanita</taxon>
    </lineage>
</organism>
<feature type="transmembrane region" description="Helical" evidence="6">
    <location>
        <begin position="438"/>
        <end position="458"/>
    </location>
</feature>
<gene>
    <name evidence="8" type="ORF">M378DRAFT_963321</name>
</gene>
<comment type="subcellular location">
    <subcellularLocation>
        <location evidence="1">Membrane</location>
        <topology evidence="1">Multi-pass membrane protein</topology>
    </subcellularLocation>
</comment>
<feature type="transmembrane region" description="Helical" evidence="6">
    <location>
        <begin position="415"/>
        <end position="432"/>
    </location>
</feature>
<dbReference type="Proteomes" id="UP000054549">
    <property type="component" value="Unassembled WGS sequence"/>
</dbReference>
<protein>
    <recommendedName>
        <fullName evidence="7">Major facilitator superfamily (MFS) profile domain-containing protein</fullName>
    </recommendedName>
</protein>
<feature type="transmembrane region" description="Helical" evidence="6">
    <location>
        <begin position="160"/>
        <end position="183"/>
    </location>
</feature>
<dbReference type="GO" id="GO:0022857">
    <property type="term" value="F:transmembrane transporter activity"/>
    <property type="evidence" value="ECO:0007669"/>
    <property type="project" value="InterPro"/>
</dbReference>
<dbReference type="Gene3D" id="1.20.1250.20">
    <property type="entry name" value="MFS general substrate transporter like domains"/>
    <property type="match status" value="1"/>
</dbReference>
<evidence type="ECO:0000256" key="6">
    <source>
        <dbReference type="SAM" id="Phobius"/>
    </source>
</evidence>
<proteinExistence type="predicted"/>
<name>A0A0C2SAK8_AMAMK</name>
<dbReference type="AlphaFoldDB" id="A0A0C2SAK8"/>
<feature type="transmembrane region" description="Helical" evidence="6">
    <location>
        <begin position="336"/>
        <end position="358"/>
    </location>
</feature>
<keyword evidence="4 6" id="KW-1133">Transmembrane helix</keyword>
<dbReference type="InterPro" id="IPR020846">
    <property type="entry name" value="MFS_dom"/>
</dbReference>
<evidence type="ECO:0000313" key="8">
    <source>
        <dbReference type="EMBL" id="KIL59855.1"/>
    </source>
</evidence>
<feature type="transmembrane region" description="Helical" evidence="6">
    <location>
        <begin position="271"/>
        <end position="291"/>
    </location>
</feature>
<dbReference type="PROSITE" id="PS50850">
    <property type="entry name" value="MFS"/>
    <property type="match status" value="1"/>
</dbReference>
<feature type="transmembrane region" description="Helical" evidence="6">
    <location>
        <begin position="303"/>
        <end position="324"/>
    </location>
</feature>
<evidence type="ECO:0000256" key="3">
    <source>
        <dbReference type="ARBA" id="ARBA00022692"/>
    </source>
</evidence>
<evidence type="ECO:0000256" key="1">
    <source>
        <dbReference type="ARBA" id="ARBA00004141"/>
    </source>
</evidence>
<evidence type="ECO:0000256" key="5">
    <source>
        <dbReference type="ARBA" id="ARBA00023136"/>
    </source>
</evidence>
<evidence type="ECO:0000259" key="7">
    <source>
        <dbReference type="PROSITE" id="PS50850"/>
    </source>
</evidence>